<gene>
    <name evidence="1" type="ORF">EXN66_Car007924</name>
</gene>
<evidence type="ECO:0000313" key="2">
    <source>
        <dbReference type="Proteomes" id="UP000503349"/>
    </source>
</evidence>
<dbReference type="AlphaFoldDB" id="A0A6G1PQI8"/>
<dbReference type="EMBL" id="CM015718">
    <property type="protein sequence ID" value="KAF3692248.1"/>
    <property type="molecule type" value="Genomic_DNA"/>
</dbReference>
<sequence length="86" mass="9266">MVSSPMTSALTQCPYNVTQQTSSSLQSCDKHTPCPSSLTVLLLLHADSLPSSETDLLVYIGGKKVCLVSVVVLTGKEARPKMNEWL</sequence>
<proteinExistence type="predicted"/>
<dbReference type="Proteomes" id="UP000503349">
    <property type="component" value="Chromosome 7"/>
</dbReference>
<organism evidence="1 2">
    <name type="scientific">Channa argus</name>
    <name type="common">Northern snakehead</name>
    <name type="synonym">Ophicephalus argus</name>
    <dbReference type="NCBI Taxonomy" id="215402"/>
    <lineage>
        <taxon>Eukaryota</taxon>
        <taxon>Metazoa</taxon>
        <taxon>Chordata</taxon>
        <taxon>Craniata</taxon>
        <taxon>Vertebrata</taxon>
        <taxon>Euteleostomi</taxon>
        <taxon>Actinopterygii</taxon>
        <taxon>Neopterygii</taxon>
        <taxon>Teleostei</taxon>
        <taxon>Neoteleostei</taxon>
        <taxon>Acanthomorphata</taxon>
        <taxon>Anabantaria</taxon>
        <taxon>Anabantiformes</taxon>
        <taxon>Channoidei</taxon>
        <taxon>Channidae</taxon>
        <taxon>Channa</taxon>
    </lineage>
</organism>
<accession>A0A6G1PQI8</accession>
<reference evidence="1 2" key="1">
    <citation type="submission" date="2019-02" db="EMBL/GenBank/DDBJ databases">
        <title>Opniocepnalus argus genome.</title>
        <authorList>
            <person name="Zhou C."/>
            <person name="Xiao S."/>
        </authorList>
    </citation>
    <scope>NUCLEOTIDE SEQUENCE [LARGE SCALE GENOMIC DNA]</scope>
    <source>
        <strain evidence="1">OARG1902GOOAL</strain>
        <tissue evidence="1">Muscle</tissue>
    </source>
</reference>
<evidence type="ECO:0000313" key="1">
    <source>
        <dbReference type="EMBL" id="KAF3692248.1"/>
    </source>
</evidence>
<keyword evidence="2" id="KW-1185">Reference proteome</keyword>
<reference evidence="2" key="2">
    <citation type="submission" date="2019-02" db="EMBL/GenBank/DDBJ databases">
        <title>Opniocepnalus argus Var Kimnra genome.</title>
        <authorList>
            <person name="Zhou C."/>
            <person name="Xiao S."/>
        </authorList>
    </citation>
    <scope>NUCLEOTIDE SEQUENCE [LARGE SCALE GENOMIC DNA]</scope>
</reference>
<protein>
    <submittedName>
        <fullName evidence="1">Uncharacterized protein</fullName>
    </submittedName>
</protein>
<name>A0A6G1PQI8_CHAAH</name>